<name>A0A8J1TG06_OWEFU</name>
<accession>A0A8J1TG06</accession>
<evidence type="ECO:0000313" key="2">
    <source>
        <dbReference type="Proteomes" id="UP000749559"/>
    </source>
</evidence>
<reference evidence="1" key="1">
    <citation type="submission" date="2022-03" db="EMBL/GenBank/DDBJ databases">
        <authorList>
            <person name="Martin C."/>
        </authorList>
    </citation>
    <scope>NUCLEOTIDE SEQUENCE</scope>
</reference>
<comment type="caution">
    <text evidence="1">The sequence shown here is derived from an EMBL/GenBank/DDBJ whole genome shotgun (WGS) entry which is preliminary data.</text>
</comment>
<dbReference type="Proteomes" id="UP000749559">
    <property type="component" value="Unassembled WGS sequence"/>
</dbReference>
<sequence length="402" mass="47045">MASSKVTCRVIIAWILIPMAAVFQGLICVQFQPEDWTDNLWPLNIDKDAEMFELLNEYYSNDSLENRETVIINYLMLHIYPSDKDYKHCSENKIPGHLPFYEKYKTLPDGTFTHSQTNTFGIRENAIGKLKLVMIPENAMDIYNCFTRSNKDVIKPTDVDYEYCKNNSLLVGKYNWTTQEYHMIWDDLETNDRIQFRSIPRKFELTSDTYKEIVYSWLTGGRMSYPSFQLFNDKYDVSTVLHYNTELWNALKCQNSSIAKTSRLNLYKLLSGKWKPANIISHPVYVANICLSSQDYVFINSKDMTTDIVAPDAAWTLSYQYTGYFEDEANPFGSTPRVEYLFRHHNSTKFKVLKKGQKYTKLPNNKLESSFTIHRVSKENEGEYMALFLDLMSQRWKTSPPL</sequence>
<proteinExistence type="predicted"/>
<keyword evidence="2" id="KW-1185">Reference proteome</keyword>
<gene>
    <name evidence="1" type="ORF">OFUS_LOCUS4230</name>
</gene>
<protein>
    <submittedName>
        <fullName evidence="1">Uncharacterized protein</fullName>
    </submittedName>
</protein>
<evidence type="ECO:0000313" key="1">
    <source>
        <dbReference type="EMBL" id="CAH1777152.1"/>
    </source>
</evidence>
<dbReference type="EMBL" id="CAIIXF020000002">
    <property type="protein sequence ID" value="CAH1777152.1"/>
    <property type="molecule type" value="Genomic_DNA"/>
</dbReference>
<dbReference type="AlphaFoldDB" id="A0A8J1TG06"/>
<organism evidence="1 2">
    <name type="scientific">Owenia fusiformis</name>
    <name type="common">Polychaete worm</name>
    <dbReference type="NCBI Taxonomy" id="6347"/>
    <lineage>
        <taxon>Eukaryota</taxon>
        <taxon>Metazoa</taxon>
        <taxon>Spiralia</taxon>
        <taxon>Lophotrochozoa</taxon>
        <taxon>Annelida</taxon>
        <taxon>Polychaeta</taxon>
        <taxon>Sedentaria</taxon>
        <taxon>Canalipalpata</taxon>
        <taxon>Sabellida</taxon>
        <taxon>Oweniida</taxon>
        <taxon>Oweniidae</taxon>
        <taxon>Owenia</taxon>
    </lineage>
</organism>